<dbReference type="AlphaFoldDB" id="A0AAD8HAM6"/>
<evidence type="ECO:0000256" key="2">
    <source>
        <dbReference type="ARBA" id="ARBA00022786"/>
    </source>
</evidence>
<reference evidence="7" key="2">
    <citation type="submission" date="2023-05" db="EMBL/GenBank/DDBJ databases">
        <authorList>
            <person name="Schelkunov M.I."/>
        </authorList>
    </citation>
    <scope>NUCLEOTIDE SEQUENCE</scope>
    <source>
        <strain evidence="7">Hsosn_3</strain>
        <tissue evidence="7">Leaf</tissue>
    </source>
</reference>
<dbReference type="SMART" id="SM00225">
    <property type="entry name" value="BTB"/>
    <property type="match status" value="1"/>
</dbReference>
<dbReference type="InterPro" id="IPR027356">
    <property type="entry name" value="NPH3_dom"/>
</dbReference>
<keyword evidence="2" id="KW-0833">Ubl conjugation pathway</keyword>
<evidence type="ECO:0000256" key="1">
    <source>
        <dbReference type="ARBA" id="ARBA00004906"/>
    </source>
</evidence>
<name>A0AAD8HAM6_9APIA</name>
<evidence type="ECO:0000313" key="7">
    <source>
        <dbReference type="EMBL" id="KAK1362773.1"/>
    </source>
</evidence>
<accession>A0AAD8HAM6</accession>
<dbReference type="CDD" id="cd18186">
    <property type="entry name" value="BTB_POZ_ZBTB_KLHL-like"/>
    <property type="match status" value="1"/>
</dbReference>
<dbReference type="Pfam" id="PF00651">
    <property type="entry name" value="BTB"/>
    <property type="match status" value="1"/>
</dbReference>
<comment type="similarity">
    <text evidence="3">Belongs to the NPH3 family.</text>
</comment>
<feature type="compositionally biased region" description="Polar residues" evidence="4">
    <location>
        <begin position="406"/>
        <end position="415"/>
    </location>
</feature>
<dbReference type="InterPro" id="IPR043454">
    <property type="entry name" value="NPH3/RPT2-like"/>
</dbReference>
<evidence type="ECO:0000259" key="6">
    <source>
        <dbReference type="PROSITE" id="PS51649"/>
    </source>
</evidence>
<protein>
    <submittedName>
        <fullName evidence="7">BTB/POZ domain-containing protein</fullName>
    </submittedName>
</protein>
<evidence type="ECO:0000256" key="4">
    <source>
        <dbReference type="SAM" id="MobiDB-lite"/>
    </source>
</evidence>
<comment type="caution">
    <text evidence="7">The sequence shown here is derived from an EMBL/GenBank/DDBJ whole genome shotgun (WGS) entry which is preliminary data.</text>
</comment>
<dbReference type="PANTHER" id="PTHR32370">
    <property type="entry name" value="OS12G0117600 PROTEIN"/>
    <property type="match status" value="1"/>
</dbReference>
<dbReference type="PROSITE" id="PS50097">
    <property type="entry name" value="BTB"/>
    <property type="match status" value="1"/>
</dbReference>
<dbReference type="EMBL" id="JAUIZM010000009">
    <property type="protein sequence ID" value="KAK1362773.1"/>
    <property type="molecule type" value="Genomic_DNA"/>
</dbReference>
<evidence type="ECO:0000259" key="5">
    <source>
        <dbReference type="PROSITE" id="PS50097"/>
    </source>
</evidence>
<keyword evidence="8" id="KW-1185">Reference proteome</keyword>
<dbReference type="InterPro" id="IPR000210">
    <property type="entry name" value="BTB/POZ_dom"/>
</dbReference>
<feature type="domain" description="NPH3" evidence="6">
    <location>
        <begin position="167"/>
        <end position="256"/>
    </location>
</feature>
<dbReference type="SUPFAM" id="SSF54695">
    <property type="entry name" value="POZ domain"/>
    <property type="match status" value="1"/>
</dbReference>
<dbReference type="PROSITE" id="PS51649">
    <property type="entry name" value="NPH3"/>
    <property type="match status" value="1"/>
</dbReference>
<evidence type="ECO:0000256" key="3">
    <source>
        <dbReference type="PROSITE-ProRule" id="PRU00982"/>
    </source>
</evidence>
<evidence type="ECO:0000313" key="8">
    <source>
        <dbReference type="Proteomes" id="UP001237642"/>
    </source>
</evidence>
<dbReference type="Proteomes" id="UP001237642">
    <property type="component" value="Unassembled WGS sequence"/>
</dbReference>
<reference evidence="7" key="1">
    <citation type="submission" date="2023-02" db="EMBL/GenBank/DDBJ databases">
        <title>Genome of toxic invasive species Heracleum sosnowskyi carries increased number of genes despite the absence of recent whole-genome duplications.</title>
        <authorList>
            <person name="Schelkunov M."/>
            <person name="Shtratnikova V."/>
            <person name="Makarenko M."/>
            <person name="Klepikova A."/>
            <person name="Omelchenko D."/>
            <person name="Novikova G."/>
            <person name="Obukhova E."/>
            <person name="Bogdanov V."/>
            <person name="Penin A."/>
            <person name="Logacheva M."/>
        </authorList>
    </citation>
    <scope>NUCLEOTIDE SEQUENCE</scope>
    <source>
        <strain evidence="7">Hsosn_3</strain>
        <tissue evidence="7">Leaf</tissue>
    </source>
</reference>
<feature type="domain" description="BTB" evidence="5">
    <location>
        <begin position="7"/>
        <end position="71"/>
    </location>
</feature>
<sequence length="427" mass="48026">MRSMERTDAVIHFRGSCYCVHKEHLASKSNYLKRLLKESSRINISPLLNITPETFQLVVDYCHSGSIVISPVNVAALRIAAELLEMSDVENGGRAGANLWQKTEDYIIQRAIGVNKRFVVIILQSCLSQMPEAETAANLASRCIEGLASMLDEGDNIVNYLQDIKTLHCKDFRLIAESLCKKCKKLTKTAGQDLLYQIVDFYFKEITENLTDEEKLGICNYIECDSLSPELLMHAVRNPRLPLRFVVQALYIERLNSPSTAISDDMKKPQCESPESQTLGVLLQRDAALNQVAQLQSAMDATSWRVQTLEKELKVMRKIVQNNCEVTGDEMNYVRSSSCRNDLERKVIRGQRASISSTSFRRTGKIVCDDARSLGSDHNSTDIKVDQHKKFGRRLVNGLKSAFGVGTSNKKNNGGSKLHRRNSPDYK</sequence>
<proteinExistence type="inferred from homology"/>
<comment type="pathway">
    <text evidence="1">Protein modification; protein ubiquitination.</text>
</comment>
<gene>
    <name evidence="7" type="ORF">POM88_038334</name>
</gene>
<organism evidence="7 8">
    <name type="scientific">Heracleum sosnowskyi</name>
    <dbReference type="NCBI Taxonomy" id="360622"/>
    <lineage>
        <taxon>Eukaryota</taxon>
        <taxon>Viridiplantae</taxon>
        <taxon>Streptophyta</taxon>
        <taxon>Embryophyta</taxon>
        <taxon>Tracheophyta</taxon>
        <taxon>Spermatophyta</taxon>
        <taxon>Magnoliopsida</taxon>
        <taxon>eudicotyledons</taxon>
        <taxon>Gunneridae</taxon>
        <taxon>Pentapetalae</taxon>
        <taxon>asterids</taxon>
        <taxon>campanulids</taxon>
        <taxon>Apiales</taxon>
        <taxon>Apiaceae</taxon>
        <taxon>Apioideae</taxon>
        <taxon>apioid superclade</taxon>
        <taxon>Tordylieae</taxon>
        <taxon>Tordyliinae</taxon>
        <taxon>Heracleum</taxon>
    </lineage>
</organism>
<dbReference type="Gene3D" id="3.30.710.10">
    <property type="entry name" value="Potassium Channel Kv1.1, Chain A"/>
    <property type="match status" value="1"/>
</dbReference>
<dbReference type="InterPro" id="IPR011333">
    <property type="entry name" value="SKP1/BTB/POZ_sf"/>
</dbReference>
<feature type="region of interest" description="Disordered" evidence="4">
    <location>
        <begin position="403"/>
        <end position="427"/>
    </location>
</feature>